<gene>
    <name evidence="5" type="ORF">JOF28_001520</name>
</gene>
<sequence>MPPRRSSQDKAPSQVDVARLAGVSAQTVSRVMSNQGSVRPETARRVLAAVDELGYRIHAAAASLASGRTRLLGVIIVSNDRYSIGAHGVGIEQAAAAHGYTVTTAAVAEHASSDAFIEAFDRLERQGAEGIILGIPIDLDTPAMRVRTERTPTVRSERSELDPHSPFAVDQALIGRLAVEHLLELGHRTVWHVTGDDYWMETDERRTAWQQVLTEHGITPPPVIPGNWTPESGYRAGRTIAAIPDATAVFVSSDEMAFGVLRALHEAGKRVPEDVSVVSVDGIPLSAYASPALTTVRQPFEDVGRAAALRLIAMLEGSSVGELPHIEPTLVVRASTAPPAK</sequence>
<dbReference type="RefSeq" id="WP_209705227.1">
    <property type="nucleotide sequence ID" value="NZ_JAFIDA010000001.1"/>
</dbReference>
<dbReference type="PANTHER" id="PTHR30146:SF109">
    <property type="entry name" value="HTH-TYPE TRANSCRIPTIONAL REGULATOR GALS"/>
    <property type="match status" value="1"/>
</dbReference>
<evidence type="ECO:0000313" key="6">
    <source>
        <dbReference type="Proteomes" id="UP000675163"/>
    </source>
</evidence>
<dbReference type="CDD" id="cd01574">
    <property type="entry name" value="PBP1_LacI"/>
    <property type="match status" value="1"/>
</dbReference>
<keyword evidence="1" id="KW-0805">Transcription regulation</keyword>
<dbReference type="InterPro" id="IPR046335">
    <property type="entry name" value="LacI/GalR-like_sensor"/>
</dbReference>
<keyword evidence="6" id="KW-1185">Reference proteome</keyword>
<dbReference type="GO" id="GO:0003700">
    <property type="term" value="F:DNA-binding transcription factor activity"/>
    <property type="evidence" value="ECO:0007669"/>
    <property type="project" value="TreeGrafter"/>
</dbReference>
<accession>A0A940PN98</accession>
<dbReference type="SUPFAM" id="SSF47413">
    <property type="entry name" value="lambda repressor-like DNA-binding domains"/>
    <property type="match status" value="1"/>
</dbReference>
<dbReference type="Pfam" id="PF13377">
    <property type="entry name" value="Peripla_BP_3"/>
    <property type="match status" value="1"/>
</dbReference>
<protein>
    <submittedName>
        <fullName evidence="5">DNA-binding LacI/PurR family transcriptional regulator</fullName>
    </submittedName>
</protein>
<evidence type="ECO:0000256" key="2">
    <source>
        <dbReference type="ARBA" id="ARBA00023125"/>
    </source>
</evidence>
<evidence type="ECO:0000256" key="1">
    <source>
        <dbReference type="ARBA" id="ARBA00023015"/>
    </source>
</evidence>
<dbReference type="Pfam" id="PF00356">
    <property type="entry name" value="LacI"/>
    <property type="match status" value="1"/>
</dbReference>
<dbReference type="Gene3D" id="1.10.260.40">
    <property type="entry name" value="lambda repressor-like DNA-binding domains"/>
    <property type="match status" value="1"/>
</dbReference>
<organism evidence="5 6">
    <name type="scientific">Leucobacter exalbidus</name>
    <dbReference type="NCBI Taxonomy" id="662960"/>
    <lineage>
        <taxon>Bacteria</taxon>
        <taxon>Bacillati</taxon>
        <taxon>Actinomycetota</taxon>
        <taxon>Actinomycetes</taxon>
        <taxon>Micrococcales</taxon>
        <taxon>Microbacteriaceae</taxon>
        <taxon>Leucobacter</taxon>
    </lineage>
</organism>
<name>A0A940PN98_9MICO</name>
<dbReference type="InterPro" id="IPR028082">
    <property type="entry name" value="Peripla_BP_I"/>
</dbReference>
<dbReference type="PANTHER" id="PTHR30146">
    <property type="entry name" value="LACI-RELATED TRANSCRIPTIONAL REPRESSOR"/>
    <property type="match status" value="1"/>
</dbReference>
<comment type="caution">
    <text evidence="5">The sequence shown here is derived from an EMBL/GenBank/DDBJ whole genome shotgun (WGS) entry which is preliminary data.</text>
</comment>
<evidence type="ECO:0000259" key="4">
    <source>
        <dbReference type="PROSITE" id="PS50932"/>
    </source>
</evidence>
<dbReference type="InterPro" id="IPR010982">
    <property type="entry name" value="Lambda_DNA-bd_dom_sf"/>
</dbReference>
<evidence type="ECO:0000256" key="3">
    <source>
        <dbReference type="ARBA" id="ARBA00023163"/>
    </source>
</evidence>
<dbReference type="CDD" id="cd01392">
    <property type="entry name" value="HTH_LacI"/>
    <property type="match status" value="1"/>
</dbReference>
<dbReference type="PROSITE" id="PS50932">
    <property type="entry name" value="HTH_LACI_2"/>
    <property type="match status" value="1"/>
</dbReference>
<dbReference type="SMART" id="SM00354">
    <property type="entry name" value="HTH_LACI"/>
    <property type="match status" value="1"/>
</dbReference>
<dbReference type="AlphaFoldDB" id="A0A940PN98"/>
<dbReference type="EMBL" id="JAFIDA010000001">
    <property type="protein sequence ID" value="MBP1326288.1"/>
    <property type="molecule type" value="Genomic_DNA"/>
</dbReference>
<dbReference type="SUPFAM" id="SSF53822">
    <property type="entry name" value="Periplasmic binding protein-like I"/>
    <property type="match status" value="1"/>
</dbReference>
<feature type="domain" description="HTH lacI-type" evidence="4">
    <location>
        <begin position="12"/>
        <end position="66"/>
    </location>
</feature>
<dbReference type="GO" id="GO:0000976">
    <property type="term" value="F:transcription cis-regulatory region binding"/>
    <property type="evidence" value="ECO:0007669"/>
    <property type="project" value="TreeGrafter"/>
</dbReference>
<dbReference type="Proteomes" id="UP000675163">
    <property type="component" value="Unassembled WGS sequence"/>
</dbReference>
<reference evidence="5" key="1">
    <citation type="submission" date="2021-02" db="EMBL/GenBank/DDBJ databases">
        <title>Sequencing the genomes of 1000 actinobacteria strains.</title>
        <authorList>
            <person name="Klenk H.-P."/>
        </authorList>
    </citation>
    <scope>NUCLEOTIDE SEQUENCE</scope>
    <source>
        <strain evidence="5">DSM 22850</strain>
    </source>
</reference>
<dbReference type="Gene3D" id="3.40.50.2300">
    <property type="match status" value="2"/>
</dbReference>
<evidence type="ECO:0000313" key="5">
    <source>
        <dbReference type="EMBL" id="MBP1326288.1"/>
    </source>
</evidence>
<dbReference type="InterPro" id="IPR000843">
    <property type="entry name" value="HTH_LacI"/>
</dbReference>
<keyword evidence="2 5" id="KW-0238">DNA-binding</keyword>
<proteinExistence type="predicted"/>
<keyword evidence="3" id="KW-0804">Transcription</keyword>